<gene>
    <name evidence="1" type="ordered locus">Ilyop_1877</name>
</gene>
<proteinExistence type="predicted"/>
<dbReference type="HOGENOM" id="CLU_1592153_0_0_0"/>
<dbReference type="OrthoDB" id="87352at2"/>
<organism evidence="1 2">
    <name type="scientific">Ilyobacter polytropus (strain ATCC 51220 / DSM 2926 / LMG 16218 / CuHBu1)</name>
    <dbReference type="NCBI Taxonomy" id="572544"/>
    <lineage>
        <taxon>Bacteria</taxon>
        <taxon>Fusobacteriati</taxon>
        <taxon>Fusobacteriota</taxon>
        <taxon>Fusobacteriia</taxon>
        <taxon>Fusobacteriales</taxon>
        <taxon>Fusobacteriaceae</taxon>
        <taxon>Ilyobacter</taxon>
    </lineage>
</organism>
<accession>E3HAB8</accession>
<dbReference type="eggNOG" id="ENOG5032RC3">
    <property type="taxonomic scope" value="Bacteria"/>
</dbReference>
<dbReference type="AlphaFoldDB" id="E3HAB8"/>
<protein>
    <submittedName>
        <fullName evidence="1">Uncharacterized protein</fullName>
    </submittedName>
</protein>
<reference evidence="1 2" key="1">
    <citation type="journal article" date="2010" name="Stand. Genomic Sci.">
        <title>Complete genome sequence of Ilyobacter polytropus type strain (CuHbu1).</title>
        <authorList>
            <person name="Sikorski J."/>
            <person name="Chertkov O."/>
            <person name="Lapidus A."/>
            <person name="Nolan M."/>
            <person name="Lucas S."/>
            <person name="Del Rio T.G."/>
            <person name="Tice H."/>
            <person name="Cheng J.F."/>
            <person name="Tapia R."/>
            <person name="Han C."/>
            <person name="Goodwin L."/>
            <person name="Pitluck S."/>
            <person name="Liolios K."/>
            <person name="Ivanova N."/>
            <person name="Mavromatis K."/>
            <person name="Mikhailova N."/>
            <person name="Pati A."/>
            <person name="Chen A."/>
            <person name="Palaniappan K."/>
            <person name="Land M."/>
            <person name="Hauser L."/>
            <person name="Chang Y.J."/>
            <person name="Jeffries C.D."/>
            <person name="Brambilla E."/>
            <person name="Yasawong M."/>
            <person name="Rohde M."/>
            <person name="Pukall R."/>
            <person name="Spring S."/>
            <person name="Goker M."/>
            <person name="Woyke T."/>
            <person name="Bristow J."/>
            <person name="Eisen J.A."/>
            <person name="Markowitz V."/>
            <person name="Hugenholtz P."/>
            <person name="Kyrpides N.C."/>
            <person name="Klenk H.P."/>
        </authorList>
    </citation>
    <scope>NUCLEOTIDE SEQUENCE [LARGE SCALE GENOMIC DNA]</scope>
    <source>
        <strain evidence="2">ATCC 51220 / DSM 2926 / LMG 16218 / CuHBu1</strain>
    </source>
</reference>
<dbReference type="EMBL" id="CP002281">
    <property type="protein sequence ID" value="ADO83648.1"/>
    <property type="molecule type" value="Genomic_DNA"/>
</dbReference>
<dbReference type="RefSeq" id="WP_013388310.1">
    <property type="nucleotide sequence ID" value="NC_014632.1"/>
</dbReference>
<dbReference type="KEGG" id="ipo:Ilyop_1877"/>
<sequence length="169" mass="19657">MKKLLFLFLTVYTFTFAITDFPSLKWKDGEFDILMSFPGIGEDLNYLQDTKILSKENPKEKINSYKFHLKNETLYKIEVIFDSSSVERDDIKKIYETLEKTMGNPVSKDPININLGSISLRGNSVTFFPDNKTTVFLKGIDTLDKNNTMINSQLILEYWDNEILNIMKE</sequence>
<evidence type="ECO:0000313" key="1">
    <source>
        <dbReference type="EMBL" id="ADO83648.1"/>
    </source>
</evidence>
<evidence type="ECO:0000313" key="2">
    <source>
        <dbReference type="Proteomes" id="UP000006875"/>
    </source>
</evidence>
<name>E3HAB8_ILYPC</name>
<dbReference type="STRING" id="572544.Ilyop_1877"/>
<keyword evidence="2" id="KW-1185">Reference proteome</keyword>
<dbReference type="Proteomes" id="UP000006875">
    <property type="component" value="Chromosome"/>
</dbReference>